<feature type="modified residue" description="4-aspartylphosphate" evidence="4">
    <location>
        <position position="60"/>
    </location>
</feature>
<feature type="domain" description="Response regulatory" evidence="5">
    <location>
        <begin position="10"/>
        <end position="123"/>
    </location>
</feature>
<organism evidence="6">
    <name type="scientific">Rhodopseudomonas palustris (strain BisA53)</name>
    <dbReference type="NCBI Taxonomy" id="316055"/>
    <lineage>
        <taxon>Bacteria</taxon>
        <taxon>Pseudomonadati</taxon>
        <taxon>Pseudomonadota</taxon>
        <taxon>Alphaproteobacteria</taxon>
        <taxon>Hyphomicrobiales</taxon>
        <taxon>Nitrobacteraceae</taxon>
        <taxon>Rhodopseudomonas</taxon>
    </lineage>
</organism>
<dbReference type="InterPro" id="IPR001789">
    <property type="entry name" value="Sig_transdc_resp-reg_receiver"/>
</dbReference>
<evidence type="ECO:0000256" key="4">
    <source>
        <dbReference type="PROSITE-ProRule" id="PRU00169"/>
    </source>
</evidence>
<dbReference type="SUPFAM" id="SSF52172">
    <property type="entry name" value="CheY-like"/>
    <property type="match status" value="1"/>
</dbReference>
<dbReference type="eggNOG" id="COG0784">
    <property type="taxonomic scope" value="Bacteria"/>
</dbReference>
<dbReference type="PANTHER" id="PTHR44591">
    <property type="entry name" value="STRESS RESPONSE REGULATOR PROTEIN 1"/>
    <property type="match status" value="1"/>
</dbReference>
<sequence>MPGLVTQRPVVLVVEDESFLRENAVEIIEAAGFVALQASNADEAIQILESRDDIRVMFTDIQMPGSMDGLKLAQAVRGRWPPIEIVATSGRVMLGEHDLPARGRFVAKPYSAAEITRTLSELTA</sequence>
<dbReference type="Gene3D" id="3.40.50.2300">
    <property type="match status" value="1"/>
</dbReference>
<dbReference type="GO" id="GO:0000160">
    <property type="term" value="P:phosphorelay signal transduction system"/>
    <property type="evidence" value="ECO:0007669"/>
    <property type="project" value="InterPro"/>
</dbReference>
<keyword evidence="2" id="KW-0805">Transcription regulation</keyword>
<reference evidence="6" key="1">
    <citation type="submission" date="2006-09" db="EMBL/GenBank/DDBJ databases">
        <title>Complete sequence of Rhodopseudomonas palustris BisA53.</title>
        <authorList>
            <consortium name="US DOE Joint Genome Institute"/>
            <person name="Copeland A."/>
            <person name="Lucas S."/>
            <person name="Lapidus A."/>
            <person name="Barry K."/>
            <person name="Detter J.C."/>
            <person name="Glavina del Rio T."/>
            <person name="Hammon N."/>
            <person name="Israni S."/>
            <person name="Dalin E."/>
            <person name="Tice H."/>
            <person name="Pitluck S."/>
            <person name="Chain P."/>
            <person name="Malfatti S."/>
            <person name="Shin M."/>
            <person name="Vergez L."/>
            <person name="Schmutz J."/>
            <person name="Larimer F."/>
            <person name="Land M."/>
            <person name="Hauser L."/>
            <person name="Pelletier D.A."/>
            <person name="Kyrpides N."/>
            <person name="Kim E."/>
            <person name="Harwood C.S."/>
            <person name="Oda Y."/>
            <person name="Richardson P."/>
        </authorList>
    </citation>
    <scope>NUCLEOTIDE SEQUENCE [LARGE SCALE GENOMIC DNA]</scope>
    <source>
        <strain evidence="6">BisA53</strain>
    </source>
</reference>
<dbReference type="STRING" id="316055.RPE_1275"/>
<dbReference type="HOGENOM" id="CLU_000445_69_8_5"/>
<accession>Q07S57</accession>
<dbReference type="PROSITE" id="PS50110">
    <property type="entry name" value="RESPONSE_REGULATORY"/>
    <property type="match status" value="1"/>
</dbReference>
<name>Q07S57_RHOP5</name>
<dbReference type="InterPro" id="IPR050595">
    <property type="entry name" value="Bact_response_regulator"/>
</dbReference>
<protein>
    <submittedName>
        <fullName evidence="6">Response regulator receiver protein</fullName>
    </submittedName>
</protein>
<evidence type="ECO:0000256" key="2">
    <source>
        <dbReference type="ARBA" id="ARBA00023015"/>
    </source>
</evidence>
<dbReference type="EMBL" id="CP000463">
    <property type="protein sequence ID" value="ABJ05227.1"/>
    <property type="molecule type" value="Genomic_DNA"/>
</dbReference>
<evidence type="ECO:0000259" key="5">
    <source>
        <dbReference type="PROSITE" id="PS50110"/>
    </source>
</evidence>
<gene>
    <name evidence="6" type="ordered locus">RPE_1275</name>
</gene>
<keyword evidence="1 4" id="KW-0597">Phosphoprotein</keyword>
<dbReference type="InterPro" id="IPR011006">
    <property type="entry name" value="CheY-like_superfamily"/>
</dbReference>
<dbReference type="KEGG" id="rpe:RPE_1275"/>
<evidence type="ECO:0000256" key="1">
    <source>
        <dbReference type="ARBA" id="ARBA00022553"/>
    </source>
</evidence>
<dbReference type="AlphaFoldDB" id="Q07S57"/>
<evidence type="ECO:0000313" key="6">
    <source>
        <dbReference type="EMBL" id="ABJ05227.1"/>
    </source>
</evidence>
<dbReference type="Pfam" id="PF00072">
    <property type="entry name" value="Response_reg"/>
    <property type="match status" value="1"/>
</dbReference>
<dbReference type="SMART" id="SM00448">
    <property type="entry name" value="REC"/>
    <property type="match status" value="1"/>
</dbReference>
<dbReference type="PANTHER" id="PTHR44591:SF3">
    <property type="entry name" value="RESPONSE REGULATORY DOMAIN-CONTAINING PROTEIN"/>
    <property type="match status" value="1"/>
</dbReference>
<evidence type="ECO:0000256" key="3">
    <source>
        <dbReference type="ARBA" id="ARBA00023163"/>
    </source>
</evidence>
<proteinExistence type="predicted"/>
<keyword evidence="3" id="KW-0804">Transcription</keyword>